<feature type="region of interest" description="Disordered" evidence="1">
    <location>
        <begin position="1"/>
        <end position="34"/>
    </location>
</feature>
<accession>A0A8D8RZZ2</accession>
<dbReference type="EMBL" id="HBUF01192683">
    <property type="protein sequence ID" value="CAG6658897.1"/>
    <property type="molecule type" value="Transcribed_RNA"/>
</dbReference>
<name>A0A8D8RZZ2_9HEMI</name>
<sequence>MNYKRELSSLPTPHPLRTNHPPRREGDPPLPPLPQEVVIIPVIRTVEAVRTRARAVAGDQAVYHPARGDPTTLARLRTRDHRRAEEAKTEVAGHRHPHHSDTCTLTITPMWDWGTPYWRDSILHRTERPQSRR</sequence>
<reference evidence="2" key="1">
    <citation type="submission" date="2021-05" db="EMBL/GenBank/DDBJ databases">
        <authorList>
            <person name="Alioto T."/>
            <person name="Alioto T."/>
            <person name="Gomez Garrido J."/>
        </authorList>
    </citation>
    <scope>NUCLEOTIDE SEQUENCE</scope>
</reference>
<dbReference type="EMBL" id="HBUF01010293">
    <property type="protein sequence ID" value="CAG6608120.1"/>
    <property type="molecule type" value="Transcribed_RNA"/>
</dbReference>
<evidence type="ECO:0000256" key="1">
    <source>
        <dbReference type="SAM" id="MobiDB-lite"/>
    </source>
</evidence>
<dbReference type="EMBL" id="HBUF01546805">
    <property type="protein sequence ID" value="CAG6757318.1"/>
    <property type="molecule type" value="Transcribed_RNA"/>
</dbReference>
<evidence type="ECO:0000313" key="2">
    <source>
        <dbReference type="EMBL" id="CAG6658897.1"/>
    </source>
</evidence>
<organism evidence="2">
    <name type="scientific">Cacopsylla melanoneura</name>
    <dbReference type="NCBI Taxonomy" id="428564"/>
    <lineage>
        <taxon>Eukaryota</taxon>
        <taxon>Metazoa</taxon>
        <taxon>Ecdysozoa</taxon>
        <taxon>Arthropoda</taxon>
        <taxon>Hexapoda</taxon>
        <taxon>Insecta</taxon>
        <taxon>Pterygota</taxon>
        <taxon>Neoptera</taxon>
        <taxon>Paraneoptera</taxon>
        <taxon>Hemiptera</taxon>
        <taxon>Sternorrhyncha</taxon>
        <taxon>Psylloidea</taxon>
        <taxon>Psyllidae</taxon>
        <taxon>Psyllinae</taxon>
        <taxon>Cacopsylla</taxon>
    </lineage>
</organism>
<proteinExistence type="predicted"/>
<dbReference type="AlphaFoldDB" id="A0A8D8RZZ2"/>
<protein>
    <submittedName>
        <fullName evidence="2">Uncharacterized protein</fullName>
    </submittedName>
</protein>
<dbReference type="EMBL" id="HBUF01192684">
    <property type="protein sequence ID" value="CAG6658898.1"/>
    <property type="molecule type" value="Transcribed_RNA"/>
</dbReference>